<evidence type="ECO:0000256" key="4">
    <source>
        <dbReference type="ARBA" id="ARBA00023163"/>
    </source>
</evidence>
<evidence type="ECO:0000313" key="6">
    <source>
        <dbReference type="EMBL" id="MBB4002172.1"/>
    </source>
</evidence>
<evidence type="ECO:0000259" key="5">
    <source>
        <dbReference type="PROSITE" id="PS50931"/>
    </source>
</evidence>
<dbReference type="InterPro" id="IPR058163">
    <property type="entry name" value="LysR-type_TF_proteobact-type"/>
</dbReference>
<dbReference type="PANTHER" id="PTHR30537">
    <property type="entry name" value="HTH-TYPE TRANSCRIPTIONAL REGULATOR"/>
    <property type="match status" value="1"/>
</dbReference>
<keyword evidence="7" id="KW-1185">Reference proteome</keyword>
<keyword evidence="4" id="KW-0804">Transcription</keyword>
<dbReference type="RefSeq" id="WP_183206654.1">
    <property type="nucleotide sequence ID" value="NZ_JAAAMM010000001.1"/>
</dbReference>
<dbReference type="Proteomes" id="UP000588647">
    <property type="component" value="Unassembled WGS sequence"/>
</dbReference>
<dbReference type="Gene3D" id="1.10.10.10">
    <property type="entry name" value="Winged helix-like DNA-binding domain superfamily/Winged helix DNA-binding domain"/>
    <property type="match status" value="1"/>
</dbReference>
<dbReference type="SUPFAM" id="SSF46785">
    <property type="entry name" value="Winged helix' DNA-binding domain"/>
    <property type="match status" value="1"/>
</dbReference>
<dbReference type="AlphaFoldDB" id="A0A7W6HBR6"/>
<sequence length="310" mass="33824">MTDRDRFPLDETSISALRIFKAVVDADGYSAAARQMKLSVSSVSKTVSALERALGVALLFRTTRKVSVTEAGRAFYARCMAILEEVDAASFSDTDGMRGHLRVSAAPSVASEILGPGLGTFMDAHPHLKVDLFVTSALPDIVKDRIDVALVLREWPEVKMANRLVARLDRILCASPGYLEARGAPSDPLDLQRHVCLVSLIAGAPDPWVLSHAGVRKSVPIDAALSCDNGDMLRLACIEGIGVANLYAFHARRHLQSGELVRVLPDCEQERVGLYAVLPHREIVRSPATAFMDHLEQLVADRVECQFQPM</sequence>
<dbReference type="InterPro" id="IPR005119">
    <property type="entry name" value="LysR_subst-bd"/>
</dbReference>
<evidence type="ECO:0000313" key="7">
    <source>
        <dbReference type="Proteomes" id="UP000588647"/>
    </source>
</evidence>
<feature type="domain" description="HTH lysR-type" evidence="5">
    <location>
        <begin position="12"/>
        <end position="69"/>
    </location>
</feature>
<keyword evidence="3 6" id="KW-0238">DNA-binding</keyword>
<protein>
    <submittedName>
        <fullName evidence="6">DNA-binding transcriptional LysR family regulator</fullName>
    </submittedName>
</protein>
<dbReference type="InterPro" id="IPR036388">
    <property type="entry name" value="WH-like_DNA-bd_sf"/>
</dbReference>
<dbReference type="EMBL" id="JACIEM010000001">
    <property type="protein sequence ID" value="MBB4002172.1"/>
    <property type="molecule type" value="Genomic_DNA"/>
</dbReference>
<organism evidence="6 7">
    <name type="scientific">Aurantimonas endophytica</name>
    <dbReference type="NCBI Taxonomy" id="1522175"/>
    <lineage>
        <taxon>Bacteria</taxon>
        <taxon>Pseudomonadati</taxon>
        <taxon>Pseudomonadota</taxon>
        <taxon>Alphaproteobacteria</taxon>
        <taxon>Hyphomicrobiales</taxon>
        <taxon>Aurantimonadaceae</taxon>
        <taxon>Aurantimonas</taxon>
    </lineage>
</organism>
<name>A0A7W6HBR6_9HYPH</name>
<keyword evidence="2" id="KW-0805">Transcription regulation</keyword>
<dbReference type="FunFam" id="1.10.10.10:FF:000001">
    <property type="entry name" value="LysR family transcriptional regulator"/>
    <property type="match status" value="1"/>
</dbReference>
<dbReference type="Pfam" id="PF03466">
    <property type="entry name" value="LysR_substrate"/>
    <property type="match status" value="1"/>
</dbReference>
<dbReference type="PROSITE" id="PS50931">
    <property type="entry name" value="HTH_LYSR"/>
    <property type="match status" value="1"/>
</dbReference>
<dbReference type="PANTHER" id="PTHR30537:SF66">
    <property type="entry name" value="IRON-REGULATED VIRULENCE REGULATORY PROTEIN IRGB"/>
    <property type="match status" value="1"/>
</dbReference>
<evidence type="ECO:0000256" key="1">
    <source>
        <dbReference type="ARBA" id="ARBA00009437"/>
    </source>
</evidence>
<accession>A0A7W6HBR6</accession>
<dbReference type="Gene3D" id="3.40.190.290">
    <property type="match status" value="1"/>
</dbReference>
<evidence type="ECO:0000256" key="2">
    <source>
        <dbReference type="ARBA" id="ARBA00023015"/>
    </source>
</evidence>
<reference evidence="6 7" key="1">
    <citation type="submission" date="2020-08" db="EMBL/GenBank/DDBJ databases">
        <title>Genomic Encyclopedia of Type Strains, Phase IV (KMG-IV): sequencing the most valuable type-strain genomes for metagenomic binning, comparative biology and taxonomic classification.</title>
        <authorList>
            <person name="Goeker M."/>
        </authorList>
    </citation>
    <scope>NUCLEOTIDE SEQUENCE [LARGE SCALE GENOMIC DNA]</scope>
    <source>
        <strain evidence="6 7">DSM 103570</strain>
    </source>
</reference>
<proteinExistence type="inferred from homology"/>
<dbReference type="CDD" id="cd08422">
    <property type="entry name" value="PBP2_CrgA_like"/>
    <property type="match status" value="1"/>
</dbReference>
<dbReference type="GO" id="GO:0043565">
    <property type="term" value="F:sequence-specific DNA binding"/>
    <property type="evidence" value="ECO:0007669"/>
    <property type="project" value="TreeGrafter"/>
</dbReference>
<dbReference type="InterPro" id="IPR036390">
    <property type="entry name" value="WH_DNA-bd_sf"/>
</dbReference>
<gene>
    <name evidence="6" type="ORF">GGR03_001219</name>
</gene>
<dbReference type="SUPFAM" id="SSF53850">
    <property type="entry name" value="Periplasmic binding protein-like II"/>
    <property type="match status" value="1"/>
</dbReference>
<dbReference type="InterPro" id="IPR000847">
    <property type="entry name" value="LysR_HTH_N"/>
</dbReference>
<comment type="similarity">
    <text evidence="1">Belongs to the LysR transcriptional regulatory family.</text>
</comment>
<dbReference type="GO" id="GO:0003700">
    <property type="term" value="F:DNA-binding transcription factor activity"/>
    <property type="evidence" value="ECO:0007669"/>
    <property type="project" value="InterPro"/>
</dbReference>
<dbReference type="Pfam" id="PF00126">
    <property type="entry name" value="HTH_1"/>
    <property type="match status" value="1"/>
</dbReference>
<evidence type="ECO:0000256" key="3">
    <source>
        <dbReference type="ARBA" id="ARBA00023125"/>
    </source>
</evidence>
<comment type="caution">
    <text evidence="6">The sequence shown here is derived from an EMBL/GenBank/DDBJ whole genome shotgun (WGS) entry which is preliminary data.</text>
</comment>
<dbReference type="GO" id="GO:0006351">
    <property type="term" value="P:DNA-templated transcription"/>
    <property type="evidence" value="ECO:0007669"/>
    <property type="project" value="TreeGrafter"/>
</dbReference>